<reference evidence="2" key="1">
    <citation type="submission" date="2025-05" db="UniProtKB">
        <authorList>
            <consortium name="RefSeq"/>
        </authorList>
    </citation>
    <scope>NUCLEOTIDE SEQUENCE [LARGE SCALE GENOMIC DNA]</scope>
    <source>
        <strain evidence="2">14028-0561.14</strain>
    </source>
</reference>
<dbReference type="Proteomes" id="UP001652661">
    <property type="component" value="Chromosome 2L"/>
</dbReference>
<reference evidence="3" key="2">
    <citation type="submission" date="2025-08" db="UniProtKB">
        <authorList>
            <consortium name="RefSeq"/>
        </authorList>
    </citation>
    <scope>IDENTIFICATION</scope>
    <source>
        <strain evidence="3">14028-0561.14</strain>
        <tissue evidence="3">Whole fly</tissue>
    </source>
</reference>
<feature type="region of interest" description="Disordered" evidence="1">
    <location>
        <begin position="528"/>
        <end position="550"/>
    </location>
</feature>
<protein>
    <submittedName>
        <fullName evidence="3">Uncharacterized protein isoform X1</fullName>
    </submittedName>
</protein>
<dbReference type="GeneID" id="121502375"/>
<feature type="compositionally biased region" description="Polar residues" evidence="1">
    <location>
        <begin position="154"/>
        <end position="169"/>
    </location>
</feature>
<evidence type="ECO:0000313" key="3">
    <source>
        <dbReference type="RefSeq" id="XP_041631704.1"/>
    </source>
</evidence>
<feature type="compositionally biased region" description="Basic residues" evidence="1">
    <location>
        <begin position="541"/>
        <end position="550"/>
    </location>
</feature>
<gene>
    <name evidence="3" type="primary">LOC121502375</name>
</gene>
<keyword evidence="2" id="KW-1185">Reference proteome</keyword>
<dbReference type="RefSeq" id="XP_041631704.1">
    <property type="nucleotide sequence ID" value="XM_041775770.2"/>
</dbReference>
<evidence type="ECO:0000256" key="1">
    <source>
        <dbReference type="SAM" id="MobiDB-lite"/>
    </source>
</evidence>
<feature type="compositionally biased region" description="Basic and acidic residues" evidence="1">
    <location>
        <begin position="372"/>
        <end position="385"/>
    </location>
</feature>
<feature type="compositionally biased region" description="Basic residues" evidence="1">
    <location>
        <begin position="592"/>
        <end position="602"/>
    </location>
</feature>
<organism evidence="2 3">
    <name type="scientific">Drosophila kikkawai</name>
    <name type="common">Fruit fly</name>
    <dbReference type="NCBI Taxonomy" id="30033"/>
    <lineage>
        <taxon>Eukaryota</taxon>
        <taxon>Metazoa</taxon>
        <taxon>Ecdysozoa</taxon>
        <taxon>Arthropoda</taxon>
        <taxon>Hexapoda</taxon>
        <taxon>Insecta</taxon>
        <taxon>Pterygota</taxon>
        <taxon>Neoptera</taxon>
        <taxon>Endopterygota</taxon>
        <taxon>Diptera</taxon>
        <taxon>Brachycera</taxon>
        <taxon>Muscomorpha</taxon>
        <taxon>Ephydroidea</taxon>
        <taxon>Drosophilidae</taxon>
        <taxon>Drosophila</taxon>
        <taxon>Sophophora</taxon>
    </lineage>
</organism>
<proteinExistence type="predicted"/>
<accession>A0ABM3C664</accession>
<feature type="region of interest" description="Disordered" evidence="1">
    <location>
        <begin position="575"/>
        <end position="602"/>
    </location>
</feature>
<feature type="region of interest" description="Disordered" evidence="1">
    <location>
        <begin position="147"/>
        <end position="169"/>
    </location>
</feature>
<feature type="region of interest" description="Disordered" evidence="1">
    <location>
        <begin position="349"/>
        <end position="410"/>
    </location>
</feature>
<sequence>MLEPHRRSQLMWEPIDPIPTTRTTTTRRTRRLCLNIETNGAGPPRSRRRRRSMLPDPYYITYPPGYEANPWIYDNWGSNENLYSYGDFVTPLNRLYAGGEYEYAPDYGFIPPQEESAQKIYSDRTAVGGLKNILMGLEGFFKEENKMEPENNVEPKSTGASENQNPQNHQLSVLTDVLCDTIGRLNNSLTAMSRNHEHMEIHNLRPLPRVPPPVQVLQLPVQPLILPPRLPSSTSHSNCPYFIQPEFYPSESKTHYGRLPLLKEKKRKRPSKCVTHVRLQRRLQSQSCSTDDLDVLPRILEASNSRLSRVPMASLSPTTKDVCTTMFCPMKSRECRTLKQENPSEDLVIPSSMTITDRFPPSVLEAPPPSMKSEDDLARDHEMDLYHPPSKSIHQAGISPQRSSSSSSCNYHRLSGGSLMYSYVEEEKEEQLQVETEEEHVEEDEWYRGASYKLAQLELEQEYFEEMQKQSIVFTRDQEQQTDQDIASVNSSVNIRVTTDKAVSTTDISGLTSREPVKIVRIYKKSSLKPRHRLTSNNPKGKSKGSKKVKFEKMPVAPKIITIGRYPMSCEDTARSFNRNIPNRSDSSSNSKAKRTYRNQTY</sequence>
<evidence type="ECO:0000313" key="2">
    <source>
        <dbReference type="Proteomes" id="UP001652661"/>
    </source>
</evidence>
<name>A0ABM3C664_DROKI</name>
<feature type="compositionally biased region" description="Polar residues" evidence="1">
    <location>
        <begin position="575"/>
        <end position="591"/>
    </location>
</feature>